<feature type="non-terminal residue" evidence="4">
    <location>
        <position position="175"/>
    </location>
</feature>
<proteinExistence type="inferred from homology"/>
<dbReference type="Gramene" id="OE9A092056T1">
    <property type="protein sequence ID" value="OE9A092056C1"/>
    <property type="gene ID" value="OE9A092056"/>
</dbReference>
<dbReference type="AlphaFoldDB" id="A0A8S0SGL5"/>
<comment type="caution">
    <text evidence="4">The sequence shown here is derived from an EMBL/GenBank/DDBJ whole genome shotgun (WGS) entry which is preliminary data.</text>
</comment>
<feature type="region of interest" description="Disordered" evidence="2">
    <location>
        <begin position="1"/>
        <end position="25"/>
    </location>
</feature>
<dbReference type="SUPFAM" id="SSF103473">
    <property type="entry name" value="MFS general substrate transporter"/>
    <property type="match status" value="1"/>
</dbReference>
<keyword evidence="3" id="KW-1133">Transmembrane helix</keyword>
<dbReference type="Proteomes" id="UP000594638">
    <property type="component" value="Unassembled WGS sequence"/>
</dbReference>
<sequence>MSSQVAFEKDNKLNSDKQSLSQDSQLSDDYLRQQIGDDHVLARKMVKINGAINEIGFTTFHAKLFCLNGFGYAVDSLLVVNQSIAQQSVRREFAGEGVTRLLAVSLSSAVGLLAGALFWGVFGDLIGMKLRSSLSLADDACAGRKLAFNTSLFFCAVFVIIASAPSTLSSSHSLT</sequence>
<comment type="similarity">
    <text evidence="1">Belongs to the major facilitator superfamily. Phosphate:H(+) symporter (TC 2.A.1.9) family.</text>
</comment>
<evidence type="ECO:0000256" key="1">
    <source>
        <dbReference type="ARBA" id="ARBA00044504"/>
    </source>
</evidence>
<dbReference type="EMBL" id="CACTIH010004370">
    <property type="protein sequence ID" value="CAA2990722.1"/>
    <property type="molecule type" value="Genomic_DNA"/>
</dbReference>
<reference evidence="4 5" key="1">
    <citation type="submission" date="2019-12" db="EMBL/GenBank/DDBJ databases">
        <authorList>
            <person name="Alioto T."/>
            <person name="Alioto T."/>
            <person name="Gomez Garrido J."/>
        </authorList>
    </citation>
    <scope>NUCLEOTIDE SEQUENCE [LARGE SCALE GENOMIC DNA]</scope>
</reference>
<evidence type="ECO:0000256" key="2">
    <source>
        <dbReference type="SAM" id="MobiDB-lite"/>
    </source>
</evidence>
<organism evidence="4 5">
    <name type="scientific">Olea europaea subsp. europaea</name>
    <dbReference type="NCBI Taxonomy" id="158383"/>
    <lineage>
        <taxon>Eukaryota</taxon>
        <taxon>Viridiplantae</taxon>
        <taxon>Streptophyta</taxon>
        <taxon>Embryophyta</taxon>
        <taxon>Tracheophyta</taxon>
        <taxon>Spermatophyta</taxon>
        <taxon>Magnoliopsida</taxon>
        <taxon>eudicotyledons</taxon>
        <taxon>Gunneridae</taxon>
        <taxon>Pentapetalae</taxon>
        <taxon>asterids</taxon>
        <taxon>lamiids</taxon>
        <taxon>Lamiales</taxon>
        <taxon>Oleaceae</taxon>
        <taxon>Oleeae</taxon>
        <taxon>Olea</taxon>
    </lineage>
</organism>
<accession>A0A8S0SGL5</accession>
<dbReference type="InterPro" id="IPR036259">
    <property type="entry name" value="MFS_trans_sf"/>
</dbReference>
<protein>
    <recommendedName>
        <fullName evidence="6">Major facilitator superfamily (MFS) profile domain-containing protein</fullName>
    </recommendedName>
</protein>
<feature type="transmembrane region" description="Helical" evidence="3">
    <location>
        <begin position="101"/>
        <end position="126"/>
    </location>
</feature>
<evidence type="ECO:0000313" key="5">
    <source>
        <dbReference type="Proteomes" id="UP000594638"/>
    </source>
</evidence>
<evidence type="ECO:0000313" key="4">
    <source>
        <dbReference type="EMBL" id="CAA2990722.1"/>
    </source>
</evidence>
<feature type="compositionally biased region" description="Low complexity" evidence="2">
    <location>
        <begin position="16"/>
        <end position="25"/>
    </location>
</feature>
<evidence type="ECO:0008006" key="6">
    <source>
        <dbReference type="Google" id="ProtNLM"/>
    </source>
</evidence>
<name>A0A8S0SGL5_OLEEU</name>
<keyword evidence="3" id="KW-0472">Membrane</keyword>
<keyword evidence="3" id="KW-0812">Transmembrane</keyword>
<dbReference type="OrthoDB" id="3936150at2759"/>
<gene>
    <name evidence="4" type="ORF">OLEA9_A092056</name>
</gene>
<evidence type="ECO:0000256" key="3">
    <source>
        <dbReference type="SAM" id="Phobius"/>
    </source>
</evidence>
<keyword evidence="5" id="KW-1185">Reference proteome</keyword>
<feature type="transmembrane region" description="Helical" evidence="3">
    <location>
        <begin position="146"/>
        <end position="165"/>
    </location>
</feature>